<protein>
    <submittedName>
        <fullName evidence="1">Phytochelatin synthase</fullName>
    </submittedName>
</protein>
<keyword evidence="2" id="KW-1185">Reference proteome</keyword>
<evidence type="ECO:0000313" key="1">
    <source>
        <dbReference type="EMBL" id="KAB1090856.1"/>
    </source>
</evidence>
<comment type="caution">
    <text evidence="1">The sequence shown here is derived from an EMBL/GenBank/DDBJ whole genome shotgun (WGS) entry which is preliminary data.</text>
</comment>
<feature type="non-terminal residue" evidence="1">
    <location>
        <position position="1"/>
    </location>
</feature>
<name>A0ABQ6U5I2_9ACTN</name>
<accession>A0ABQ6U5I2</accession>
<reference evidence="1 2" key="1">
    <citation type="submission" date="2019-09" db="EMBL/GenBank/DDBJ databases">
        <title>High taxonomic diversity of Micromonospora strains isolated from Medicago sativa nodules in different geographical locations.</title>
        <authorList>
            <person name="Martinez-Hidalgo P."/>
            <person name="Flores-Felix J.D."/>
            <person name="Velazquez E."/>
            <person name="Brau L."/>
            <person name="Trujillo M.E."/>
            <person name="Martinez-Molina E."/>
        </authorList>
    </citation>
    <scope>NUCLEOTIDE SEQUENCE [LARGE SCALE GENOMIC DNA]</scope>
    <source>
        <strain evidence="1 2">ALFB5</strain>
    </source>
</reference>
<sequence length="27" mass="3053">PARPDVPTYWMDVTELANWIAGRGYSS</sequence>
<proteinExistence type="predicted"/>
<evidence type="ECO:0000313" key="2">
    <source>
        <dbReference type="Proteomes" id="UP000471364"/>
    </source>
</evidence>
<dbReference type="EMBL" id="WAAR01000423">
    <property type="protein sequence ID" value="KAB1090856.1"/>
    <property type="molecule type" value="Genomic_DNA"/>
</dbReference>
<dbReference type="Proteomes" id="UP000471364">
    <property type="component" value="Unassembled WGS sequence"/>
</dbReference>
<organism evidence="1 2">
    <name type="scientific">Micromonospora aurantiaca</name>
    <name type="common">nom. illeg.</name>
    <dbReference type="NCBI Taxonomy" id="47850"/>
    <lineage>
        <taxon>Bacteria</taxon>
        <taxon>Bacillati</taxon>
        <taxon>Actinomycetota</taxon>
        <taxon>Actinomycetes</taxon>
        <taxon>Micromonosporales</taxon>
        <taxon>Micromonosporaceae</taxon>
        <taxon>Micromonospora</taxon>
    </lineage>
</organism>
<gene>
    <name evidence="1" type="ORF">F6X54_34470</name>
</gene>